<reference evidence="2 3" key="1">
    <citation type="journal article" date="2016" name="PLoS Pathog.">
        <title>Biosynthesis of antibiotic leucinostatins in bio-control fungus Purpureocillium lilacinum and their inhibition on phytophthora revealed by genome mining.</title>
        <authorList>
            <person name="Wang G."/>
            <person name="Liu Z."/>
            <person name="Lin R."/>
            <person name="Li E."/>
            <person name="Mao Z."/>
            <person name="Ling J."/>
            <person name="Yang Y."/>
            <person name="Yin W.B."/>
            <person name="Xie B."/>
        </authorList>
    </citation>
    <scope>NUCLEOTIDE SEQUENCE [LARGE SCALE GENOMIC DNA]</scope>
    <source>
        <strain evidence="2">170</strain>
    </source>
</reference>
<protein>
    <submittedName>
        <fullName evidence="2">Uncharacterized protein</fullName>
    </submittedName>
</protein>
<dbReference type="GeneID" id="28850734"/>
<feature type="compositionally biased region" description="Basic and acidic residues" evidence="1">
    <location>
        <begin position="68"/>
        <end position="94"/>
    </location>
</feature>
<dbReference type="RefSeq" id="XP_018143482.1">
    <property type="nucleotide sequence ID" value="XM_018286740.1"/>
</dbReference>
<organism evidence="2 3">
    <name type="scientific">Pochonia chlamydosporia 170</name>
    <dbReference type="NCBI Taxonomy" id="1380566"/>
    <lineage>
        <taxon>Eukaryota</taxon>
        <taxon>Fungi</taxon>
        <taxon>Dikarya</taxon>
        <taxon>Ascomycota</taxon>
        <taxon>Pezizomycotina</taxon>
        <taxon>Sordariomycetes</taxon>
        <taxon>Hypocreomycetidae</taxon>
        <taxon>Hypocreales</taxon>
        <taxon>Clavicipitaceae</taxon>
        <taxon>Pochonia</taxon>
    </lineage>
</organism>
<feature type="compositionally biased region" description="Basic and acidic residues" evidence="1">
    <location>
        <begin position="1"/>
        <end position="12"/>
    </location>
</feature>
<dbReference type="OrthoDB" id="3050608at2759"/>
<feature type="region of interest" description="Disordered" evidence="1">
    <location>
        <begin position="1"/>
        <end position="94"/>
    </location>
</feature>
<gene>
    <name evidence="2" type="ORF">VFPPC_07957</name>
</gene>
<evidence type="ECO:0000313" key="2">
    <source>
        <dbReference type="EMBL" id="OAQ66395.1"/>
    </source>
</evidence>
<dbReference type="EMBL" id="LSBJ02000004">
    <property type="protein sequence ID" value="OAQ66395.1"/>
    <property type="molecule type" value="Genomic_DNA"/>
</dbReference>
<evidence type="ECO:0000313" key="3">
    <source>
        <dbReference type="Proteomes" id="UP000078397"/>
    </source>
</evidence>
<accession>A0A179FL82</accession>
<comment type="caution">
    <text evidence="2">The sequence shown here is derived from an EMBL/GenBank/DDBJ whole genome shotgun (WGS) entry which is preliminary data.</text>
</comment>
<name>A0A179FL82_METCM</name>
<sequence length="94" mass="10320">MDFLKKAVDSAKKAGSSSNNNQQQQQQQQQGGDNQNQNQQGGEQKQDYGDKAFGFLSKKAGLKLSSDQQEKVTDGARGAYEKFSGKKVDPKYSN</sequence>
<proteinExistence type="predicted"/>
<dbReference type="KEGG" id="pchm:VFPPC_07957"/>
<dbReference type="Proteomes" id="UP000078397">
    <property type="component" value="Unassembled WGS sequence"/>
</dbReference>
<evidence type="ECO:0000256" key="1">
    <source>
        <dbReference type="SAM" id="MobiDB-lite"/>
    </source>
</evidence>
<keyword evidence="3" id="KW-1185">Reference proteome</keyword>
<feature type="compositionally biased region" description="Low complexity" evidence="1">
    <location>
        <begin position="19"/>
        <end position="43"/>
    </location>
</feature>
<dbReference type="AlphaFoldDB" id="A0A179FL82"/>